<proteinExistence type="predicted"/>
<evidence type="ECO:0000313" key="1">
    <source>
        <dbReference type="EMBL" id="PSL54541.1"/>
    </source>
</evidence>
<reference evidence="1 2" key="1">
    <citation type="submission" date="2018-03" db="EMBL/GenBank/DDBJ databases">
        <title>Genomic Encyclopedia of Type Strains, Phase III (KMG-III): the genomes of soil and plant-associated and newly described type strains.</title>
        <authorList>
            <person name="Whitman W."/>
        </authorList>
    </citation>
    <scope>NUCLEOTIDE SEQUENCE [LARGE SCALE GENOMIC DNA]</scope>
    <source>
        <strain evidence="1 2">CGMCC 4.7097</strain>
    </source>
</reference>
<evidence type="ECO:0000313" key="2">
    <source>
        <dbReference type="Proteomes" id="UP000241118"/>
    </source>
</evidence>
<name>A0A2P8I7V8_SACCR</name>
<dbReference type="EMBL" id="PYAX01000006">
    <property type="protein sequence ID" value="PSL54541.1"/>
    <property type="molecule type" value="Genomic_DNA"/>
</dbReference>
<dbReference type="RefSeq" id="WP_281262306.1">
    <property type="nucleotide sequence ID" value="NZ_PYAX01000006.1"/>
</dbReference>
<dbReference type="Proteomes" id="UP000241118">
    <property type="component" value="Unassembled WGS sequence"/>
</dbReference>
<organism evidence="1 2">
    <name type="scientific">Saccharothrix carnea</name>
    <dbReference type="NCBI Taxonomy" id="1280637"/>
    <lineage>
        <taxon>Bacteria</taxon>
        <taxon>Bacillati</taxon>
        <taxon>Actinomycetota</taxon>
        <taxon>Actinomycetes</taxon>
        <taxon>Pseudonocardiales</taxon>
        <taxon>Pseudonocardiaceae</taxon>
        <taxon>Saccharothrix</taxon>
    </lineage>
</organism>
<protein>
    <recommendedName>
        <fullName evidence="3">GNAT family N-acetyltransferase</fullName>
    </recommendedName>
</protein>
<evidence type="ECO:0008006" key="3">
    <source>
        <dbReference type="Google" id="ProtNLM"/>
    </source>
</evidence>
<gene>
    <name evidence="1" type="ORF">B0I31_10655</name>
</gene>
<keyword evidence="2" id="KW-1185">Reference proteome</keyword>
<dbReference type="AlphaFoldDB" id="A0A2P8I7V8"/>
<comment type="caution">
    <text evidence="1">The sequence shown here is derived from an EMBL/GenBank/DDBJ whole genome shotgun (WGS) entry which is preliminary data.</text>
</comment>
<accession>A0A2P8I7V8</accession>
<sequence length="42" mass="4853">MRVVELTPETWPSPEELFGMFTDTGFELVERRGANRALVRLT</sequence>